<feature type="chain" id="PRO_5002888768" description="Organ-specific protein P4" evidence="2">
    <location>
        <begin position="24"/>
        <end position="118"/>
    </location>
</feature>
<dbReference type="KEGG" id="rcu:8279516"/>
<feature type="region of interest" description="Disordered" evidence="1">
    <location>
        <begin position="87"/>
        <end position="118"/>
    </location>
</feature>
<evidence type="ECO:0000256" key="2">
    <source>
        <dbReference type="SAM" id="SignalP"/>
    </source>
</evidence>
<dbReference type="eggNOG" id="ENOG502SDYK">
    <property type="taxonomic scope" value="Eukaryota"/>
</dbReference>
<evidence type="ECO:0000313" key="3">
    <source>
        <dbReference type="EMBL" id="EEF43286.1"/>
    </source>
</evidence>
<dbReference type="Proteomes" id="UP000008311">
    <property type="component" value="Unassembled WGS sequence"/>
</dbReference>
<dbReference type="EMBL" id="EQ973834">
    <property type="protein sequence ID" value="EEF43286.1"/>
    <property type="molecule type" value="Genomic_DNA"/>
</dbReference>
<sequence>MKHMFTLFLLLSVFLQFFNLNYARKLPAEDYWKSVMREQPMPKAIKDLFVQDPEAASLSSTGSNKKTHFVKNFDTRSIAVIYRRQDESKKARKEFKEDKMKEEKPFSEHSKTGMEVPT</sequence>
<dbReference type="PANTHER" id="PTHR33731:SF17">
    <property type="entry name" value="ORGAN-SPECIFIC PROTEIN P4-LIKE"/>
    <property type="match status" value="1"/>
</dbReference>
<dbReference type="OMA" id="FHQDHED"/>
<evidence type="ECO:0000256" key="1">
    <source>
        <dbReference type="SAM" id="MobiDB-lite"/>
    </source>
</evidence>
<organism evidence="3 4">
    <name type="scientific">Ricinus communis</name>
    <name type="common">Castor bean</name>
    <dbReference type="NCBI Taxonomy" id="3988"/>
    <lineage>
        <taxon>Eukaryota</taxon>
        <taxon>Viridiplantae</taxon>
        <taxon>Streptophyta</taxon>
        <taxon>Embryophyta</taxon>
        <taxon>Tracheophyta</taxon>
        <taxon>Spermatophyta</taxon>
        <taxon>Magnoliopsida</taxon>
        <taxon>eudicotyledons</taxon>
        <taxon>Gunneridae</taxon>
        <taxon>Pentapetalae</taxon>
        <taxon>rosids</taxon>
        <taxon>fabids</taxon>
        <taxon>Malpighiales</taxon>
        <taxon>Euphorbiaceae</taxon>
        <taxon>Acalyphoideae</taxon>
        <taxon>Acalypheae</taxon>
        <taxon>Ricinus</taxon>
    </lineage>
</organism>
<name>B9RZA6_RICCO</name>
<dbReference type="InParanoid" id="B9RZA6"/>
<keyword evidence="2" id="KW-0732">Signal</keyword>
<evidence type="ECO:0008006" key="5">
    <source>
        <dbReference type="Google" id="ProtNLM"/>
    </source>
</evidence>
<dbReference type="PANTHER" id="PTHR33731">
    <property type="entry name" value="PROTEIN, PUTATIVE-RELATED"/>
    <property type="match status" value="1"/>
</dbReference>
<dbReference type="FunCoup" id="B9RZA6">
    <property type="interactions" value="12"/>
</dbReference>
<accession>B9RZA6</accession>
<dbReference type="Pfam" id="PF10950">
    <property type="entry name" value="Organ_specific"/>
    <property type="match status" value="1"/>
</dbReference>
<evidence type="ECO:0000313" key="4">
    <source>
        <dbReference type="Proteomes" id="UP000008311"/>
    </source>
</evidence>
<dbReference type="STRING" id="3988.B9RZA6"/>
<gene>
    <name evidence="3" type="ORF">RCOM_0937130</name>
</gene>
<dbReference type="InterPro" id="IPR024489">
    <property type="entry name" value="Organ_specific_prot"/>
</dbReference>
<feature type="signal peptide" evidence="2">
    <location>
        <begin position="1"/>
        <end position="23"/>
    </location>
</feature>
<protein>
    <recommendedName>
        <fullName evidence="5">Organ-specific protein P4</fullName>
    </recommendedName>
</protein>
<feature type="compositionally biased region" description="Basic and acidic residues" evidence="1">
    <location>
        <begin position="87"/>
        <end position="112"/>
    </location>
</feature>
<dbReference type="AlphaFoldDB" id="B9RZA6"/>
<reference evidence="4" key="1">
    <citation type="journal article" date="2010" name="Nat. Biotechnol.">
        <title>Draft genome sequence of the oilseed species Ricinus communis.</title>
        <authorList>
            <person name="Chan A.P."/>
            <person name="Crabtree J."/>
            <person name="Zhao Q."/>
            <person name="Lorenzi H."/>
            <person name="Orvis J."/>
            <person name="Puiu D."/>
            <person name="Melake-Berhan A."/>
            <person name="Jones K.M."/>
            <person name="Redman J."/>
            <person name="Chen G."/>
            <person name="Cahoon E.B."/>
            <person name="Gedil M."/>
            <person name="Stanke M."/>
            <person name="Haas B.J."/>
            <person name="Wortman J.R."/>
            <person name="Fraser-Liggett C.M."/>
            <person name="Ravel J."/>
            <person name="Rabinowicz P.D."/>
        </authorList>
    </citation>
    <scope>NUCLEOTIDE SEQUENCE [LARGE SCALE GENOMIC DNA]</scope>
    <source>
        <strain evidence="4">cv. Hale</strain>
    </source>
</reference>
<proteinExistence type="predicted"/>
<keyword evidence="4" id="KW-1185">Reference proteome</keyword>
<dbReference type="OrthoDB" id="1734141at2759"/>